<sequence length="318" mass="35304">MASCFDDYEIEDIEYSRIKGHPLIASVLKPKSLLDGSCTPGRLPVLVFWHGGGFVVGHRLHEAWWPDWLIEYATLQNAIIVAPDYRLMPEASGADILDDVEAFWTWLSACLSSHAETGLWKAQPDLQRILCVGQSSGGCMAVGSALLKPEVGIKAVVSLYAPLYPHVPDFTVPRPRRIMGTMPPSPGQAEARIRNYMKQKTGNVRTAGDAAGMWDLLLCLLQQGRLTYLWTARPDSRLDAVSLLLQAKTLPSLWVIHGEDDSVIPPRCSSLFLDQVKASLPCTPVLMSSLKGEHNFDVSLTLETDWLREGCQFLSKFW</sequence>
<evidence type="ECO:0000313" key="2">
    <source>
        <dbReference type="EMBL" id="EME41519.1"/>
    </source>
</evidence>
<dbReference type="InterPro" id="IPR050466">
    <property type="entry name" value="Carboxylest/Gibb_receptor"/>
</dbReference>
<reference evidence="3" key="1">
    <citation type="journal article" date="2012" name="PLoS Genet.">
        <title>The genomes of the fungal plant pathogens Cladosporium fulvum and Dothistroma septosporum reveal adaptation to different hosts and lifestyles but also signatures of common ancestry.</title>
        <authorList>
            <person name="de Wit P.J.G.M."/>
            <person name="van der Burgt A."/>
            <person name="Oekmen B."/>
            <person name="Stergiopoulos I."/>
            <person name="Abd-Elsalam K.A."/>
            <person name="Aerts A.L."/>
            <person name="Bahkali A.H."/>
            <person name="Beenen H.G."/>
            <person name="Chettri P."/>
            <person name="Cox M.P."/>
            <person name="Datema E."/>
            <person name="de Vries R.P."/>
            <person name="Dhillon B."/>
            <person name="Ganley A.R."/>
            <person name="Griffiths S.A."/>
            <person name="Guo Y."/>
            <person name="Hamelin R.C."/>
            <person name="Henrissat B."/>
            <person name="Kabir M.S."/>
            <person name="Jashni M.K."/>
            <person name="Kema G."/>
            <person name="Klaubauf S."/>
            <person name="Lapidus A."/>
            <person name="Levasseur A."/>
            <person name="Lindquist E."/>
            <person name="Mehrabi R."/>
            <person name="Ohm R.A."/>
            <person name="Owen T.J."/>
            <person name="Salamov A."/>
            <person name="Schwelm A."/>
            <person name="Schijlen E."/>
            <person name="Sun H."/>
            <person name="van den Burg H.A."/>
            <person name="van Ham R.C.H.J."/>
            <person name="Zhang S."/>
            <person name="Goodwin S.B."/>
            <person name="Grigoriev I.V."/>
            <person name="Collemare J."/>
            <person name="Bradshaw R.E."/>
        </authorList>
    </citation>
    <scope>NUCLEOTIDE SEQUENCE [LARGE SCALE GENOMIC DNA]</scope>
    <source>
        <strain evidence="3">NZE10 / CBS 128990</strain>
    </source>
</reference>
<evidence type="ECO:0000259" key="1">
    <source>
        <dbReference type="Pfam" id="PF07859"/>
    </source>
</evidence>
<dbReference type="GO" id="GO:0016787">
    <property type="term" value="F:hydrolase activity"/>
    <property type="evidence" value="ECO:0007669"/>
    <property type="project" value="InterPro"/>
</dbReference>
<dbReference type="PANTHER" id="PTHR23024">
    <property type="entry name" value="ARYLACETAMIDE DEACETYLASE"/>
    <property type="match status" value="1"/>
</dbReference>
<accession>N1PH99</accession>
<evidence type="ECO:0000313" key="3">
    <source>
        <dbReference type="Proteomes" id="UP000016933"/>
    </source>
</evidence>
<proteinExistence type="predicted"/>
<dbReference type="Proteomes" id="UP000016933">
    <property type="component" value="Unassembled WGS sequence"/>
</dbReference>
<dbReference type="Pfam" id="PF07859">
    <property type="entry name" value="Abhydrolase_3"/>
    <property type="match status" value="1"/>
</dbReference>
<dbReference type="EMBL" id="KB446542">
    <property type="protein sequence ID" value="EME41519.1"/>
    <property type="molecule type" value="Genomic_DNA"/>
</dbReference>
<dbReference type="InterPro" id="IPR013094">
    <property type="entry name" value="AB_hydrolase_3"/>
</dbReference>
<name>N1PH99_DOTSN</name>
<dbReference type="HOGENOM" id="CLU_012494_9_1_1"/>
<protein>
    <recommendedName>
        <fullName evidence="1">Alpha/beta hydrolase fold-3 domain-containing protein</fullName>
    </recommendedName>
</protein>
<dbReference type="AlphaFoldDB" id="N1PH99"/>
<dbReference type="STRING" id="675120.N1PH99"/>
<dbReference type="PANTHER" id="PTHR23024:SF24">
    <property type="entry name" value="ALPHA_BETA HYDROLASE FOLD-3 DOMAIN-CONTAINING PROTEIN"/>
    <property type="match status" value="1"/>
</dbReference>
<dbReference type="eggNOG" id="KOG1515">
    <property type="taxonomic scope" value="Eukaryota"/>
</dbReference>
<dbReference type="OrthoDB" id="19653at2759"/>
<dbReference type="InterPro" id="IPR029058">
    <property type="entry name" value="AB_hydrolase_fold"/>
</dbReference>
<dbReference type="SUPFAM" id="SSF53474">
    <property type="entry name" value="alpha/beta-Hydrolases"/>
    <property type="match status" value="1"/>
</dbReference>
<organism evidence="2 3">
    <name type="scientific">Dothistroma septosporum (strain NZE10 / CBS 128990)</name>
    <name type="common">Red band needle blight fungus</name>
    <name type="synonym">Mycosphaerella pini</name>
    <dbReference type="NCBI Taxonomy" id="675120"/>
    <lineage>
        <taxon>Eukaryota</taxon>
        <taxon>Fungi</taxon>
        <taxon>Dikarya</taxon>
        <taxon>Ascomycota</taxon>
        <taxon>Pezizomycotina</taxon>
        <taxon>Dothideomycetes</taxon>
        <taxon>Dothideomycetidae</taxon>
        <taxon>Mycosphaerellales</taxon>
        <taxon>Mycosphaerellaceae</taxon>
        <taxon>Dothistroma</taxon>
    </lineage>
</organism>
<keyword evidence="3" id="KW-1185">Reference proteome</keyword>
<feature type="domain" description="Alpha/beta hydrolase fold-3" evidence="1">
    <location>
        <begin position="46"/>
        <end position="170"/>
    </location>
</feature>
<dbReference type="OMA" id="WHGGGFI"/>
<dbReference type="Gene3D" id="3.40.50.1820">
    <property type="entry name" value="alpha/beta hydrolase"/>
    <property type="match status" value="1"/>
</dbReference>
<gene>
    <name evidence="2" type="ORF">DOTSEDRAFT_90348</name>
</gene>
<reference evidence="2 3" key="2">
    <citation type="journal article" date="2012" name="PLoS Pathog.">
        <title>Diverse lifestyles and strategies of plant pathogenesis encoded in the genomes of eighteen Dothideomycetes fungi.</title>
        <authorList>
            <person name="Ohm R.A."/>
            <person name="Feau N."/>
            <person name="Henrissat B."/>
            <person name="Schoch C.L."/>
            <person name="Horwitz B.A."/>
            <person name="Barry K.W."/>
            <person name="Condon B.J."/>
            <person name="Copeland A.C."/>
            <person name="Dhillon B."/>
            <person name="Glaser F."/>
            <person name="Hesse C.N."/>
            <person name="Kosti I."/>
            <person name="LaButti K."/>
            <person name="Lindquist E.A."/>
            <person name="Lucas S."/>
            <person name="Salamov A.A."/>
            <person name="Bradshaw R.E."/>
            <person name="Ciuffetti L."/>
            <person name="Hamelin R.C."/>
            <person name="Kema G.H.J."/>
            <person name="Lawrence C."/>
            <person name="Scott J.A."/>
            <person name="Spatafora J.W."/>
            <person name="Turgeon B.G."/>
            <person name="de Wit P.J.G.M."/>
            <person name="Zhong S."/>
            <person name="Goodwin S.B."/>
            <person name="Grigoriev I.V."/>
        </authorList>
    </citation>
    <scope>NUCLEOTIDE SEQUENCE [LARGE SCALE GENOMIC DNA]</scope>
    <source>
        <strain evidence="3">NZE10 / CBS 128990</strain>
    </source>
</reference>